<dbReference type="EMBL" id="JAWWNJ010000045">
    <property type="protein sequence ID" value="KAK7019079.1"/>
    <property type="molecule type" value="Genomic_DNA"/>
</dbReference>
<dbReference type="Proteomes" id="UP001362999">
    <property type="component" value="Unassembled WGS sequence"/>
</dbReference>
<name>A0AAW0B2T9_9AGAR</name>
<dbReference type="AlphaFoldDB" id="A0AAW0B2T9"/>
<gene>
    <name evidence="1" type="ORF">R3P38DRAFT_2783849</name>
    <name evidence="2" type="ORF">R3P38DRAFT_2783855</name>
</gene>
<dbReference type="EMBL" id="JAWWNJ010000045">
    <property type="protein sequence ID" value="KAK7019070.1"/>
    <property type="molecule type" value="Genomic_DNA"/>
</dbReference>
<reference evidence="2 3" key="1">
    <citation type="journal article" date="2024" name="J Genomics">
        <title>Draft genome sequencing and assembly of Favolaschia claudopus CIRM-BRFM 2984 isolated from oak limbs.</title>
        <authorList>
            <person name="Navarro D."/>
            <person name="Drula E."/>
            <person name="Chaduli D."/>
            <person name="Cazenave R."/>
            <person name="Ahrendt S."/>
            <person name="Wang J."/>
            <person name="Lipzen A."/>
            <person name="Daum C."/>
            <person name="Barry K."/>
            <person name="Grigoriev I.V."/>
            <person name="Favel A."/>
            <person name="Rosso M.N."/>
            <person name="Martin F."/>
        </authorList>
    </citation>
    <scope>NUCLEOTIDE SEQUENCE [LARGE SCALE GENOMIC DNA]</scope>
    <source>
        <strain evidence="2 3">CIRM-BRFM 2984</strain>
    </source>
</reference>
<evidence type="ECO:0000313" key="3">
    <source>
        <dbReference type="Proteomes" id="UP001362999"/>
    </source>
</evidence>
<sequence length="324" mass="37365">MALRILEILDEILRLAIEEATSHQFLKTDQHPFDLLPKRSALTFPSTAGAALLRVCKLWRGSGCRFLYRTVILSRQDQVVSFANALRQNQNSELHLGSYIKVFVLYLTRMEFGEQFAEIFQYSNRLETLSISTNVDDPVNIQILDRDIDSLLDVLPAMNPRELILRDLPSETEGWVKHTKPLLPSGASGAVQLRDLREMDERRVLEKICDCIRHDWKDLKVLRMAIPALWKNSPRHSRIYSALPYAPNLREIHLRKSAVISVVHGIIPVILRPPPITVEYLNTLAHLQRIILQCHPFSLPPEYLDDTLQFRVDFAPYVDLEQFI</sequence>
<protein>
    <recommendedName>
        <fullName evidence="4">F-box domain-containing protein</fullName>
    </recommendedName>
</protein>
<accession>A0AAW0B2T9</accession>
<evidence type="ECO:0008006" key="4">
    <source>
        <dbReference type="Google" id="ProtNLM"/>
    </source>
</evidence>
<comment type="caution">
    <text evidence="2">The sequence shown here is derived from an EMBL/GenBank/DDBJ whole genome shotgun (WGS) entry which is preliminary data.</text>
</comment>
<keyword evidence="3" id="KW-1185">Reference proteome</keyword>
<evidence type="ECO:0000313" key="2">
    <source>
        <dbReference type="EMBL" id="KAK7019079.1"/>
    </source>
</evidence>
<evidence type="ECO:0000313" key="1">
    <source>
        <dbReference type="EMBL" id="KAK7019070.1"/>
    </source>
</evidence>
<organism evidence="2 3">
    <name type="scientific">Favolaschia claudopus</name>
    <dbReference type="NCBI Taxonomy" id="2862362"/>
    <lineage>
        <taxon>Eukaryota</taxon>
        <taxon>Fungi</taxon>
        <taxon>Dikarya</taxon>
        <taxon>Basidiomycota</taxon>
        <taxon>Agaricomycotina</taxon>
        <taxon>Agaricomycetes</taxon>
        <taxon>Agaricomycetidae</taxon>
        <taxon>Agaricales</taxon>
        <taxon>Marasmiineae</taxon>
        <taxon>Mycenaceae</taxon>
        <taxon>Favolaschia</taxon>
    </lineage>
</organism>
<proteinExistence type="predicted"/>